<evidence type="ECO:0000313" key="2">
    <source>
        <dbReference type="Proteomes" id="UP000020218"/>
    </source>
</evidence>
<sequence length="121" mass="13092">MAKNETVRLPQETRQADEEAFLALKAIAGYSPANQTYSLATVTARYDAMRAAEEVELRAQNALDAARDAAIAAQWEYHNLILGVKDQVIAQFGADSNEVASLGLKKKSERKAPARSGKAGK</sequence>
<reference evidence="1" key="1">
    <citation type="submission" date="2014-02" db="EMBL/GenBank/DDBJ databases">
        <title>Expanding our view of genomic diversity in Candidatus Accumulibacter clades.</title>
        <authorList>
            <person name="Skennerton C.T."/>
            <person name="Barr J.J."/>
            <person name="Slater F.R."/>
            <person name="Bond P.L."/>
            <person name="Tyson G.W."/>
        </authorList>
    </citation>
    <scope>NUCLEOTIDE SEQUENCE [LARGE SCALE GENOMIC DNA]</scope>
</reference>
<evidence type="ECO:0000313" key="1">
    <source>
        <dbReference type="EMBL" id="EXI68636.1"/>
    </source>
</evidence>
<gene>
    <name evidence="1" type="ORF">AW08_00948</name>
</gene>
<dbReference type="Proteomes" id="UP000020218">
    <property type="component" value="Unassembled WGS sequence"/>
</dbReference>
<dbReference type="AlphaFoldDB" id="A0A011N190"/>
<protein>
    <submittedName>
        <fullName evidence="1">Uncharacterized protein</fullName>
    </submittedName>
</protein>
<name>A0A011N190_9PROT</name>
<keyword evidence="2" id="KW-1185">Reference proteome</keyword>
<proteinExistence type="predicted"/>
<accession>A0A011N190</accession>
<comment type="caution">
    <text evidence="1">The sequence shown here is derived from an EMBL/GenBank/DDBJ whole genome shotgun (WGS) entry which is preliminary data.</text>
</comment>
<dbReference type="PATRIC" id="fig|1454001.3.peg.1086"/>
<dbReference type="EMBL" id="JFAX01000004">
    <property type="protein sequence ID" value="EXI68636.1"/>
    <property type="molecule type" value="Genomic_DNA"/>
</dbReference>
<organism evidence="1 2">
    <name type="scientific">Candidatus Accumulibacter adjunctus</name>
    <dbReference type="NCBI Taxonomy" id="1454001"/>
    <lineage>
        <taxon>Bacteria</taxon>
        <taxon>Pseudomonadati</taxon>
        <taxon>Pseudomonadota</taxon>
        <taxon>Betaproteobacteria</taxon>
        <taxon>Candidatus Accumulibacter</taxon>
    </lineage>
</organism>